<accession>A0A5B7E343</accession>
<evidence type="ECO:0000313" key="3">
    <source>
        <dbReference type="Proteomes" id="UP000324222"/>
    </source>
</evidence>
<feature type="region of interest" description="Disordered" evidence="1">
    <location>
        <begin position="89"/>
        <end position="108"/>
    </location>
</feature>
<evidence type="ECO:0000313" key="2">
    <source>
        <dbReference type="EMBL" id="MPC28431.1"/>
    </source>
</evidence>
<keyword evidence="3" id="KW-1185">Reference proteome</keyword>
<comment type="caution">
    <text evidence="2">The sequence shown here is derived from an EMBL/GenBank/DDBJ whole genome shotgun (WGS) entry which is preliminary data.</text>
</comment>
<sequence length="108" mass="11556">MAVCLAGTLVCWAPAGPDLFRTQILCSPGDAVLLSSASSGRTDSWMLCCPVSGGTSSQRFMSHCIDTQQLVTVTAVHILSTGVRRKVSSYQRSDRGDEDESLMRSGEN</sequence>
<evidence type="ECO:0000256" key="1">
    <source>
        <dbReference type="SAM" id="MobiDB-lite"/>
    </source>
</evidence>
<gene>
    <name evidence="2" type="ORF">E2C01_021636</name>
</gene>
<dbReference type="EMBL" id="VSRR010001911">
    <property type="protein sequence ID" value="MPC28431.1"/>
    <property type="molecule type" value="Genomic_DNA"/>
</dbReference>
<name>A0A5B7E343_PORTR</name>
<organism evidence="2 3">
    <name type="scientific">Portunus trituberculatus</name>
    <name type="common">Swimming crab</name>
    <name type="synonym">Neptunus trituberculatus</name>
    <dbReference type="NCBI Taxonomy" id="210409"/>
    <lineage>
        <taxon>Eukaryota</taxon>
        <taxon>Metazoa</taxon>
        <taxon>Ecdysozoa</taxon>
        <taxon>Arthropoda</taxon>
        <taxon>Crustacea</taxon>
        <taxon>Multicrustacea</taxon>
        <taxon>Malacostraca</taxon>
        <taxon>Eumalacostraca</taxon>
        <taxon>Eucarida</taxon>
        <taxon>Decapoda</taxon>
        <taxon>Pleocyemata</taxon>
        <taxon>Brachyura</taxon>
        <taxon>Eubrachyura</taxon>
        <taxon>Portunoidea</taxon>
        <taxon>Portunidae</taxon>
        <taxon>Portuninae</taxon>
        <taxon>Portunus</taxon>
    </lineage>
</organism>
<reference evidence="2 3" key="1">
    <citation type="submission" date="2019-05" db="EMBL/GenBank/DDBJ databases">
        <title>Another draft genome of Portunus trituberculatus and its Hox gene families provides insights of decapod evolution.</title>
        <authorList>
            <person name="Jeong J.-H."/>
            <person name="Song I."/>
            <person name="Kim S."/>
            <person name="Choi T."/>
            <person name="Kim D."/>
            <person name="Ryu S."/>
            <person name="Kim W."/>
        </authorList>
    </citation>
    <scope>NUCLEOTIDE SEQUENCE [LARGE SCALE GENOMIC DNA]</scope>
    <source>
        <tissue evidence="2">Muscle</tissue>
    </source>
</reference>
<protein>
    <submittedName>
        <fullName evidence="2">Uncharacterized protein</fullName>
    </submittedName>
</protein>
<dbReference type="Proteomes" id="UP000324222">
    <property type="component" value="Unassembled WGS sequence"/>
</dbReference>
<proteinExistence type="predicted"/>
<dbReference type="AlphaFoldDB" id="A0A5B7E343"/>